<dbReference type="InterPro" id="IPR011639">
    <property type="entry name" value="MethylTrfase_TaqI-like_dom"/>
</dbReference>
<evidence type="ECO:0000313" key="10">
    <source>
        <dbReference type="EMBL" id="KNZ71213.1"/>
    </source>
</evidence>
<evidence type="ECO:0000256" key="7">
    <source>
        <dbReference type="ARBA" id="ARBA00047942"/>
    </source>
</evidence>
<dbReference type="Proteomes" id="UP000037175">
    <property type="component" value="Unassembled WGS sequence"/>
</dbReference>
<dbReference type="GO" id="GO:0009307">
    <property type="term" value="P:DNA restriction-modification system"/>
    <property type="evidence" value="ECO:0007669"/>
    <property type="project" value="UniProtKB-KW"/>
</dbReference>
<keyword evidence="2 10" id="KW-0489">Methyltransferase</keyword>
<keyword evidence="3" id="KW-0808">Transferase</keyword>
<dbReference type="GO" id="GO:0009007">
    <property type="term" value="F:site-specific DNA-methyltransferase (adenine-specific) activity"/>
    <property type="evidence" value="ECO:0007669"/>
    <property type="project" value="UniProtKB-EC"/>
</dbReference>
<name>A0A0L6W752_9FIRM</name>
<evidence type="ECO:0000256" key="4">
    <source>
        <dbReference type="ARBA" id="ARBA00022691"/>
    </source>
</evidence>
<keyword evidence="11" id="KW-1185">Reference proteome</keyword>
<evidence type="ECO:0000256" key="3">
    <source>
        <dbReference type="ARBA" id="ARBA00022679"/>
    </source>
</evidence>
<dbReference type="InterPro" id="IPR029063">
    <property type="entry name" value="SAM-dependent_MTases_sf"/>
</dbReference>
<dbReference type="Gene3D" id="3.40.50.150">
    <property type="entry name" value="Vaccinia Virus protein VP39"/>
    <property type="match status" value="1"/>
</dbReference>
<evidence type="ECO:0000313" key="11">
    <source>
        <dbReference type="Proteomes" id="UP000037175"/>
    </source>
</evidence>
<keyword evidence="4" id="KW-0949">S-adenosyl-L-methionine</keyword>
<feature type="domain" description="Type II methyltransferase M.TaqI-like" evidence="8">
    <location>
        <begin position="234"/>
        <end position="385"/>
    </location>
</feature>
<evidence type="ECO:0000256" key="6">
    <source>
        <dbReference type="ARBA" id="ARBA00023125"/>
    </source>
</evidence>
<organism evidence="10 11">
    <name type="scientific">Thermincola ferriacetica</name>
    <dbReference type="NCBI Taxonomy" id="281456"/>
    <lineage>
        <taxon>Bacteria</taxon>
        <taxon>Bacillati</taxon>
        <taxon>Bacillota</taxon>
        <taxon>Clostridia</taxon>
        <taxon>Eubacteriales</taxon>
        <taxon>Thermincolaceae</taxon>
        <taxon>Thermincola</taxon>
    </lineage>
</organism>
<comment type="catalytic activity">
    <reaction evidence="7">
        <text>a 2'-deoxyadenosine in DNA + S-adenosyl-L-methionine = an N(6)-methyl-2'-deoxyadenosine in DNA + S-adenosyl-L-homocysteine + H(+)</text>
        <dbReference type="Rhea" id="RHEA:15197"/>
        <dbReference type="Rhea" id="RHEA-COMP:12418"/>
        <dbReference type="Rhea" id="RHEA-COMP:12419"/>
        <dbReference type="ChEBI" id="CHEBI:15378"/>
        <dbReference type="ChEBI" id="CHEBI:57856"/>
        <dbReference type="ChEBI" id="CHEBI:59789"/>
        <dbReference type="ChEBI" id="CHEBI:90615"/>
        <dbReference type="ChEBI" id="CHEBI:90616"/>
        <dbReference type="EC" id="2.1.1.72"/>
    </reaction>
</comment>
<dbReference type="SUPFAM" id="SSF53335">
    <property type="entry name" value="S-adenosyl-L-methionine-dependent methyltransferases"/>
    <property type="match status" value="1"/>
</dbReference>
<evidence type="ECO:0000259" key="8">
    <source>
        <dbReference type="Pfam" id="PF07669"/>
    </source>
</evidence>
<keyword evidence="6" id="KW-0238">DNA-binding</keyword>
<dbReference type="PRINTS" id="PR00507">
    <property type="entry name" value="N12N6MTFRASE"/>
</dbReference>
<comment type="caution">
    <text evidence="10">The sequence shown here is derived from an EMBL/GenBank/DDBJ whole genome shotgun (WGS) entry which is preliminary data.</text>
</comment>
<dbReference type="AlphaFoldDB" id="A0A0L6W752"/>
<feature type="domain" description="TaqI-like C-terminal specificity" evidence="9">
    <location>
        <begin position="497"/>
        <end position="612"/>
    </location>
</feature>
<evidence type="ECO:0000256" key="1">
    <source>
        <dbReference type="ARBA" id="ARBA00011900"/>
    </source>
</evidence>
<evidence type="ECO:0000259" key="9">
    <source>
        <dbReference type="Pfam" id="PF12950"/>
    </source>
</evidence>
<dbReference type="EC" id="2.1.1.72" evidence="1"/>
<gene>
    <name evidence="10" type="ORF">Tfer_0292</name>
</gene>
<evidence type="ECO:0000256" key="5">
    <source>
        <dbReference type="ARBA" id="ARBA00022747"/>
    </source>
</evidence>
<sequence>MRKQLDFNINQERKEVFAIINYLEERLRGHVGYETVTMDFLEELVIRAVTYRHFSRHKLTDVILPGKLSYMEACPVPENLMDSIAMEVVEKFSWKWDDYLTKHEFPVILGLIHECFLEKKNQRKPTGIYYTPEPVVHYMVNRTLQAFFADLLNKIRKDRADYRILQEHLTKLKNHAVIDPACGSGAFLVYIFRQYLKFYQQLGEIFLSATPLSGEVRQGNVVVPENLSSHIMDNHIRGIDVDPDAVRLTRLALYYYGINHCAGDFKGFLKSLEVAVQWSNTLEISPERRVKYDLVIGNPPYIANKSIPAGLKKNIRKLFSTATGQFDSIVPFMEFGIKSLKPGGILSYIVSNKFMVADYGIELRRLMLKETTLKKLVDVSSQKIFADASIYPVILILENRVPGKNSVVTIIDGIVLPGKNKIEEQNPNTIPQDFFLNLGPSLISTGISREILPVIEKINAWPGRLNTKDIHCGIARAGFGKHITSKPDKKTEWFRILLAGDINNYRVKESDKFISAVHVSKQQNKLFREIKLVVPGIARRLKAAIDFQGRAAGRVYFIPLAGNGYNVDKLYYLLALLNSAVLEFYYRVLYWPVHLAGGYMRINSTYLVTLPIPYWETGEPERRPDVRKVIDMAKEITQCADDKLTALASELDRYVFGIYGLDHMDAQKILNFLEATAGRRSQKFTRGDRRRQKLK</sequence>
<dbReference type="GO" id="GO:0003677">
    <property type="term" value="F:DNA binding"/>
    <property type="evidence" value="ECO:0007669"/>
    <property type="project" value="UniProtKB-KW"/>
</dbReference>
<dbReference type="InterPro" id="IPR025931">
    <property type="entry name" value="TaqI_C"/>
</dbReference>
<dbReference type="PROSITE" id="PS00092">
    <property type="entry name" value="N6_MTASE"/>
    <property type="match status" value="1"/>
</dbReference>
<keyword evidence="5" id="KW-0680">Restriction system</keyword>
<dbReference type="InterPro" id="IPR002052">
    <property type="entry name" value="DNA_methylase_N6_adenine_CS"/>
</dbReference>
<dbReference type="PANTHER" id="PTHR33841:SF1">
    <property type="entry name" value="DNA METHYLTRANSFERASE A"/>
    <property type="match status" value="1"/>
</dbReference>
<accession>A0A0L6W752</accession>
<protein>
    <recommendedName>
        <fullName evidence="1">site-specific DNA-methyltransferase (adenine-specific)</fullName>
        <ecNumber evidence="1">2.1.1.72</ecNumber>
    </recommendedName>
</protein>
<dbReference type="RefSeq" id="WP_052216555.1">
    <property type="nucleotide sequence ID" value="NZ_LGTE01000001.1"/>
</dbReference>
<proteinExistence type="predicted"/>
<dbReference type="EMBL" id="LGTE01000001">
    <property type="protein sequence ID" value="KNZ71213.1"/>
    <property type="molecule type" value="Genomic_DNA"/>
</dbReference>
<dbReference type="GO" id="GO:0032259">
    <property type="term" value="P:methylation"/>
    <property type="evidence" value="ECO:0007669"/>
    <property type="project" value="UniProtKB-KW"/>
</dbReference>
<dbReference type="PANTHER" id="PTHR33841">
    <property type="entry name" value="DNA METHYLTRANSFERASE YEEA-RELATED"/>
    <property type="match status" value="1"/>
</dbReference>
<reference evidence="11" key="1">
    <citation type="submission" date="2015-07" db="EMBL/GenBank/DDBJ databases">
        <title>Complete Genome of Thermincola ferriacetica strain Z-0001T.</title>
        <authorList>
            <person name="Lusk B."/>
            <person name="Badalamenti J.P."/>
            <person name="Parameswaran P."/>
            <person name="Bond D.R."/>
            <person name="Torres C.I."/>
        </authorList>
    </citation>
    <scope>NUCLEOTIDE SEQUENCE [LARGE SCALE GENOMIC DNA]</scope>
    <source>
        <strain evidence="11">Z-0001</strain>
    </source>
</reference>
<dbReference type="Pfam" id="PF12950">
    <property type="entry name" value="TaqI_C"/>
    <property type="match status" value="1"/>
</dbReference>
<dbReference type="Pfam" id="PF07669">
    <property type="entry name" value="Eco57I"/>
    <property type="match status" value="1"/>
</dbReference>
<dbReference type="InterPro" id="IPR050953">
    <property type="entry name" value="N4_N6_ade-DNA_methylase"/>
</dbReference>
<evidence type="ECO:0000256" key="2">
    <source>
        <dbReference type="ARBA" id="ARBA00022603"/>
    </source>
</evidence>